<evidence type="ECO:0000313" key="5">
    <source>
        <dbReference type="Proteomes" id="UP000242705"/>
    </source>
</evidence>
<evidence type="ECO:0000313" key="4">
    <source>
        <dbReference type="EMBL" id="PSR26845.1"/>
    </source>
</evidence>
<name>A0A2T2WX76_SULTH</name>
<organism evidence="4 5">
    <name type="scientific">Sulfobacillus thermosulfidooxidans</name>
    <dbReference type="NCBI Taxonomy" id="28034"/>
    <lineage>
        <taxon>Bacteria</taxon>
        <taxon>Bacillati</taxon>
        <taxon>Bacillota</taxon>
        <taxon>Clostridia</taxon>
        <taxon>Eubacteriales</taxon>
        <taxon>Clostridiales Family XVII. Incertae Sedis</taxon>
        <taxon>Sulfobacillus</taxon>
    </lineage>
</organism>
<feature type="domain" description="N-acetyltransferase" evidence="3">
    <location>
        <begin position="2"/>
        <end position="163"/>
    </location>
</feature>
<dbReference type="Gene3D" id="3.40.630.30">
    <property type="match status" value="1"/>
</dbReference>
<comment type="caution">
    <text evidence="4">The sequence shown here is derived from an EMBL/GenBank/DDBJ whole genome shotgun (WGS) entry which is preliminary data.</text>
</comment>
<dbReference type="PROSITE" id="PS51186">
    <property type="entry name" value="GNAT"/>
    <property type="match status" value="1"/>
</dbReference>
<keyword evidence="2" id="KW-0012">Acyltransferase</keyword>
<dbReference type="AlphaFoldDB" id="A0A2T2WX76"/>
<dbReference type="InterPro" id="IPR000182">
    <property type="entry name" value="GNAT_dom"/>
</dbReference>
<accession>A0A2T2WX76</accession>
<dbReference type="PANTHER" id="PTHR43877">
    <property type="entry name" value="AMINOALKYLPHOSPHONATE N-ACETYLTRANSFERASE-RELATED-RELATED"/>
    <property type="match status" value="1"/>
</dbReference>
<dbReference type="PANTHER" id="PTHR43877:SF1">
    <property type="entry name" value="ACETYLTRANSFERASE"/>
    <property type="match status" value="1"/>
</dbReference>
<dbReference type="Proteomes" id="UP000242705">
    <property type="component" value="Unassembled WGS sequence"/>
</dbReference>
<dbReference type="SUPFAM" id="SSF55729">
    <property type="entry name" value="Acyl-CoA N-acyltransferases (Nat)"/>
    <property type="match status" value="1"/>
</dbReference>
<dbReference type="InterPro" id="IPR050832">
    <property type="entry name" value="Bact_Acetyltransf"/>
</dbReference>
<evidence type="ECO:0000256" key="2">
    <source>
        <dbReference type="ARBA" id="ARBA00023315"/>
    </source>
</evidence>
<dbReference type="GO" id="GO:0016747">
    <property type="term" value="F:acyltransferase activity, transferring groups other than amino-acyl groups"/>
    <property type="evidence" value="ECO:0007669"/>
    <property type="project" value="InterPro"/>
</dbReference>
<evidence type="ECO:0000256" key="1">
    <source>
        <dbReference type="ARBA" id="ARBA00022679"/>
    </source>
</evidence>
<dbReference type="CDD" id="cd04301">
    <property type="entry name" value="NAT_SF"/>
    <property type="match status" value="1"/>
</dbReference>
<sequence>MMVIQKANEHDVLGICRVCQESYWETYRGLLPSSYISRIIDQFYQPPRILSEVKRQEWWVAKDNDTVLGAGSGGMTGPGVCELFVLYVDISWRYHGIGSRLLDAITEECRVQGAKTQWVSVTPGNLKGIPFYESRGFVFQEVIPAYAQIDGENLVSLRYMRRI</sequence>
<keyword evidence="1 4" id="KW-0808">Transferase</keyword>
<proteinExistence type="predicted"/>
<evidence type="ECO:0000259" key="3">
    <source>
        <dbReference type="PROSITE" id="PS51186"/>
    </source>
</evidence>
<dbReference type="InterPro" id="IPR016181">
    <property type="entry name" value="Acyl_CoA_acyltransferase"/>
</dbReference>
<gene>
    <name evidence="4" type="ORF">C7B47_09645</name>
</gene>
<protein>
    <submittedName>
        <fullName evidence="4">GNAT family N-acetyltransferase</fullName>
    </submittedName>
</protein>
<dbReference type="EMBL" id="PXYX01000018">
    <property type="protein sequence ID" value="PSR26845.1"/>
    <property type="molecule type" value="Genomic_DNA"/>
</dbReference>
<dbReference type="Pfam" id="PF00583">
    <property type="entry name" value="Acetyltransf_1"/>
    <property type="match status" value="1"/>
</dbReference>
<reference evidence="4 5" key="1">
    <citation type="journal article" date="2014" name="BMC Genomics">
        <title>Comparison of environmental and isolate Sulfobacillus genomes reveals diverse carbon, sulfur, nitrogen, and hydrogen metabolisms.</title>
        <authorList>
            <person name="Justice N.B."/>
            <person name="Norman A."/>
            <person name="Brown C.T."/>
            <person name="Singh A."/>
            <person name="Thomas B.C."/>
            <person name="Banfield J.F."/>
        </authorList>
    </citation>
    <scope>NUCLEOTIDE SEQUENCE [LARGE SCALE GENOMIC DNA]</scope>
    <source>
        <strain evidence="4">AMDSBA5</strain>
    </source>
</reference>